<keyword evidence="13" id="KW-1185">Reference proteome</keyword>
<evidence type="ECO:0000256" key="4">
    <source>
        <dbReference type="ARBA" id="ARBA00022737"/>
    </source>
</evidence>
<reference evidence="12 13" key="1">
    <citation type="submission" date="2019-07" db="EMBL/GenBank/DDBJ databases">
        <title>Thalassofilum flectens gen. nov., sp. nov., a novel moderate thermophilic anaerobe from a shallow sea hot spring in Kunashir Island (Russia), representing a new family in the order Bacteroidales, and proposal of Thalassofilacea fam. nov.</title>
        <authorList>
            <person name="Kochetkova T.V."/>
            <person name="Podosokorskaya O.A."/>
            <person name="Novikov A."/>
            <person name="Elcheninov A.G."/>
            <person name="Toshchakov S.V."/>
            <person name="Kublanov I.V."/>
        </authorList>
    </citation>
    <scope>NUCLEOTIDE SEQUENCE [LARGE SCALE GENOMIC DNA]</scope>
    <source>
        <strain evidence="12 13">38-H</strain>
    </source>
</reference>
<dbReference type="GO" id="GO:0008137">
    <property type="term" value="F:NADH dehydrogenase (ubiquinone) activity"/>
    <property type="evidence" value="ECO:0007669"/>
    <property type="project" value="InterPro"/>
</dbReference>
<dbReference type="SUPFAM" id="SSF53706">
    <property type="entry name" value="Formate dehydrogenase/DMSO reductase, domains 1-3"/>
    <property type="match status" value="1"/>
</dbReference>
<protein>
    <submittedName>
        <fullName evidence="12">Formate dehydrogenase subunit alpha</fullName>
    </submittedName>
</protein>
<accession>A0A7D3XMK0</accession>
<dbReference type="Gene3D" id="2.20.25.90">
    <property type="entry name" value="ADC-like domains"/>
    <property type="match status" value="1"/>
</dbReference>
<dbReference type="InterPro" id="IPR054351">
    <property type="entry name" value="NADH_UbQ_OxRdtase_ferredoxin"/>
</dbReference>
<dbReference type="PROSITE" id="PS00198">
    <property type="entry name" value="4FE4S_FER_1"/>
    <property type="match status" value="1"/>
</dbReference>
<dbReference type="KEGG" id="ttz:FHG85_08490"/>
<keyword evidence="4" id="KW-0677">Repeat</keyword>
<evidence type="ECO:0000256" key="1">
    <source>
        <dbReference type="ARBA" id="ARBA00007023"/>
    </source>
</evidence>
<dbReference type="PANTHER" id="PTHR43105">
    <property type="entry name" value="RESPIRATORY NITRATE REDUCTASE"/>
    <property type="match status" value="1"/>
</dbReference>
<dbReference type="SUPFAM" id="SSF54292">
    <property type="entry name" value="2Fe-2S ferredoxin-like"/>
    <property type="match status" value="1"/>
</dbReference>
<dbReference type="InterPro" id="IPR036010">
    <property type="entry name" value="2Fe-2S_ferredoxin-like_sf"/>
</dbReference>
<dbReference type="Gene3D" id="3.40.228.10">
    <property type="entry name" value="Dimethylsulfoxide Reductase, domain 2"/>
    <property type="match status" value="1"/>
</dbReference>
<evidence type="ECO:0000259" key="11">
    <source>
        <dbReference type="PROSITE" id="PS51669"/>
    </source>
</evidence>
<dbReference type="GO" id="GO:0042773">
    <property type="term" value="P:ATP synthesis coupled electron transport"/>
    <property type="evidence" value="ECO:0007669"/>
    <property type="project" value="InterPro"/>
</dbReference>
<dbReference type="SUPFAM" id="SSF50692">
    <property type="entry name" value="ADC-like"/>
    <property type="match status" value="1"/>
</dbReference>
<feature type="domain" description="4Fe-4S Mo/W bis-MGD-type" evidence="11">
    <location>
        <begin position="223"/>
        <end position="279"/>
    </location>
</feature>
<keyword evidence="5" id="KW-0560">Oxidoreductase</keyword>
<dbReference type="SUPFAM" id="SSF54862">
    <property type="entry name" value="4Fe-4S ferredoxins"/>
    <property type="match status" value="1"/>
</dbReference>
<dbReference type="RefSeq" id="WP_173074895.1">
    <property type="nucleotide sequence ID" value="NZ_CP041345.1"/>
</dbReference>
<dbReference type="AlphaFoldDB" id="A0A7D3XMK0"/>
<organism evidence="12 13">
    <name type="scientific">Tenuifilum thalassicum</name>
    <dbReference type="NCBI Taxonomy" id="2590900"/>
    <lineage>
        <taxon>Bacteria</taxon>
        <taxon>Pseudomonadati</taxon>
        <taxon>Bacteroidota</taxon>
        <taxon>Bacteroidia</taxon>
        <taxon>Bacteroidales</taxon>
        <taxon>Tenuifilaceae</taxon>
        <taxon>Tenuifilum</taxon>
    </lineage>
</organism>
<sequence length="909" mass="101509">MANKVKIYIDGKEILATEGANLLHEARLNGFNIPGLCYHHKISPTGACRLCLVKIEGQRGMVASCSVKVAEGMQITAFDQELEDTRRFLLDYLLSEQDIDYDYTYHDELRDLMLQYNLEKPESRLFKPVQPNVEFKVDDSSPVLTYDPSKCIKCFRCIKACDEVQGKNVLSFYERGLNSYIVAGTGVWAESECDGCGECVQLCPTGAIVEKPNRNEINLERIEKKVRTTCPYCGVGCQIELLVQNGKIVRSNGVEGVLPNDGRLCVKGRFGYEFVHSPERLTTPLIRKNGKFVEASWDEALDLIAHKFNSIKAQYGPNSLAGYASAKCTNEDNYIFQKFIRTVFGTNNIDYCTRLCHASTVTAMLKSIGDGAASNSIEDFETTECLIVTGNNMIETHPITATYVKRGAAKGMKIIVIDPKWTPLVNYSTLWLQPRLGTDVALLNGMVREVIVNNWIDHDFIENRVEGGMQTFLELKSLVDKYTPEYTEKITGVPAEKIKEAARIYGTAKTAMVATGMGMSQQVTGTHNVFSLLNLILVTGKIGKERCGIDPPRGQNNVQGATDVGCHPAMYPGYIPVANEENRRYVAQVWGVPFENLSEKPGLTTVEIVQAANQGKIKGLYIMGENPMISDPNLNHTEQALKSLEFLVVQDIFLTETAQLAHVVLPAASWAEKNGTFVNSDRRVLRVRKAIDSPGEARDDWRIIHELAARMGKPMPNYSDEAEIFEELAKVTPIMAGISHSRLENHGIQWPCPSPDHPGTSTLYLDKFNTPSGKAKLFPVEHVDQSERATPEFPYILNSGRILYHYHTGTMSRKNKALTEFINHPYVIIHPNDAQKLGIKHGGIVKLTSKRGSLQTQVRIADEVLEGELFMPWHFSEAQVNRLTRDELDPYSRIAPFKLSAVRVEVVSD</sequence>
<evidence type="ECO:0000256" key="6">
    <source>
        <dbReference type="ARBA" id="ARBA00023004"/>
    </source>
</evidence>
<dbReference type="PROSITE" id="PS00641">
    <property type="entry name" value="COMPLEX1_75K_1"/>
    <property type="match status" value="1"/>
</dbReference>
<dbReference type="GO" id="GO:0046872">
    <property type="term" value="F:metal ion binding"/>
    <property type="evidence" value="ECO:0007669"/>
    <property type="project" value="UniProtKB-KW"/>
</dbReference>
<dbReference type="InterPro" id="IPR017896">
    <property type="entry name" value="4Fe4S_Fe-S-bd"/>
</dbReference>
<dbReference type="InterPro" id="IPR017900">
    <property type="entry name" value="4Fe4S_Fe_S_CS"/>
</dbReference>
<keyword evidence="3" id="KW-0479">Metal-binding</keyword>
<dbReference type="GO" id="GO:0043546">
    <property type="term" value="F:molybdopterin cofactor binding"/>
    <property type="evidence" value="ECO:0007669"/>
    <property type="project" value="InterPro"/>
</dbReference>
<dbReference type="GO" id="GO:0008863">
    <property type="term" value="F:formate dehydrogenase (NAD+) activity"/>
    <property type="evidence" value="ECO:0007669"/>
    <property type="project" value="InterPro"/>
</dbReference>
<evidence type="ECO:0000313" key="13">
    <source>
        <dbReference type="Proteomes" id="UP000500961"/>
    </source>
</evidence>
<dbReference type="InterPro" id="IPR006657">
    <property type="entry name" value="MoPterin_dinucl-bd_dom"/>
</dbReference>
<dbReference type="Pfam" id="PF01568">
    <property type="entry name" value="Molydop_binding"/>
    <property type="match status" value="1"/>
</dbReference>
<evidence type="ECO:0000259" key="10">
    <source>
        <dbReference type="PROSITE" id="PS51379"/>
    </source>
</evidence>
<dbReference type="PROSITE" id="PS51669">
    <property type="entry name" value="4FE4S_MOW_BIS_MGD"/>
    <property type="match status" value="1"/>
</dbReference>
<keyword evidence="7" id="KW-0411">Iron-sulfur</keyword>
<dbReference type="NCBIfam" id="TIGR01591">
    <property type="entry name" value="Fdh-alpha"/>
    <property type="match status" value="1"/>
</dbReference>
<dbReference type="CDD" id="cd00207">
    <property type="entry name" value="fer2"/>
    <property type="match status" value="1"/>
</dbReference>
<dbReference type="CDD" id="cd02753">
    <property type="entry name" value="MopB_Formate-Dh-H"/>
    <property type="match status" value="1"/>
</dbReference>
<dbReference type="InterPro" id="IPR006656">
    <property type="entry name" value="Mopterin_OxRdtase"/>
</dbReference>
<dbReference type="Pfam" id="PF22117">
    <property type="entry name" value="Fer4_Nqo3"/>
    <property type="match status" value="1"/>
</dbReference>
<dbReference type="Gene3D" id="3.40.50.740">
    <property type="match status" value="1"/>
</dbReference>
<feature type="domain" description="4Fe-4S ferredoxin-type" evidence="10">
    <location>
        <begin position="142"/>
        <end position="161"/>
    </location>
</feature>
<name>A0A7D3XMK0_9BACT</name>
<dbReference type="PROSITE" id="PS00551">
    <property type="entry name" value="MOLYBDOPTERIN_PROK_1"/>
    <property type="match status" value="1"/>
</dbReference>
<dbReference type="InterPro" id="IPR050123">
    <property type="entry name" value="Prok_molybdopt-oxidoreductase"/>
</dbReference>
<dbReference type="GO" id="GO:0015942">
    <property type="term" value="P:formate metabolic process"/>
    <property type="evidence" value="ECO:0007669"/>
    <property type="project" value="InterPro"/>
</dbReference>
<evidence type="ECO:0000259" key="9">
    <source>
        <dbReference type="PROSITE" id="PS51085"/>
    </source>
</evidence>
<dbReference type="Pfam" id="PF13510">
    <property type="entry name" value="Fer2_4"/>
    <property type="match status" value="1"/>
</dbReference>
<feature type="domain" description="4Fe-4S ferredoxin-type" evidence="10">
    <location>
        <begin position="184"/>
        <end position="213"/>
    </location>
</feature>
<dbReference type="FunFam" id="3.30.70.20:FF:000035">
    <property type="entry name" value="Iron hydrogenase 1"/>
    <property type="match status" value="1"/>
</dbReference>
<evidence type="ECO:0000313" key="12">
    <source>
        <dbReference type="EMBL" id="QKG80296.1"/>
    </source>
</evidence>
<dbReference type="PROSITE" id="PS51379">
    <property type="entry name" value="4FE4S_FER_2"/>
    <property type="match status" value="2"/>
</dbReference>
<dbReference type="GO" id="GO:0051539">
    <property type="term" value="F:4 iron, 4 sulfur cluster binding"/>
    <property type="evidence" value="ECO:0007669"/>
    <property type="project" value="UniProtKB-KW"/>
</dbReference>
<dbReference type="Pfam" id="PF00384">
    <property type="entry name" value="Molybdopterin"/>
    <property type="match status" value="1"/>
</dbReference>
<dbReference type="PROSITE" id="PS51085">
    <property type="entry name" value="2FE2S_FER_2"/>
    <property type="match status" value="1"/>
</dbReference>
<dbReference type="InterPro" id="IPR009010">
    <property type="entry name" value="Asp_de-COase-like_dom_sf"/>
</dbReference>
<dbReference type="Proteomes" id="UP000500961">
    <property type="component" value="Chromosome"/>
</dbReference>
<dbReference type="InterPro" id="IPR000283">
    <property type="entry name" value="NADH_UbQ_OxRdtase_75kDa_su_CS"/>
</dbReference>
<comment type="cofactor">
    <cofactor evidence="8">
        <name>[2Fe-2S] cluster</name>
        <dbReference type="ChEBI" id="CHEBI:190135"/>
    </cofactor>
</comment>
<dbReference type="Gene3D" id="3.10.20.740">
    <property type="match status" value="1"/>
</dbReference>
<evidence type="ECO:0000256" key="8">
    <source>
        <dbReference type="ARBA" id="ARBA00034078"/>
    </source>
</evidence>
<dbReference type="InterPro" id="IPR027467">
    <property type="entry name" value="MopterinOxRdtase_cofactor_BS"/>
</dbReference>
<dbReference type="GO" id="GO:0016020">
    <property type="term" value="C:membrane"/>
    <property type="evidence" value="ECO:0007669"/>
    <property type="project" value="InterPro"/>
</dbReference>
<dbReference type="InterPro" id="IPR006963">
    <property type="entry name" value="Mopterin_OxRdtase_4Fe-4S_dom"/>
</dbReference>
<dbReference type="PIRSF" id="PIRSF036643">
    <property type="entry name" value="FDH_alpha"/>
    <property type="match status" value="1"/>
</dbReference>
<dbReference type="Gene3D" id="2.40.40.20">
    <property type="match status" value="1"/>
</dbReference>
<dbReference type="PANTHER" id="PTHR43105:SF14">
    <property type="entry name" value="FORMATE DEHYDROGENASE H"/>
    <property type="match status" value="1"/>
</dbReference>
<dbReference type="CDD" id="cd00508">
    <property type="entry name" value="MopB_CT_Fdh-Nap-like"/>
    <property type="match status" value="1"/>
</dbReference>
<evidence type="ECO:0000256" key="3">
    <source>
        <dbReference type="ARBA" id="ARBA00022723"/>
    </source>
</evidence>
<evidence type="ECO:0000256" key="2">
    <source>
        <dbReference type="ARBA" id="ARBA00022485"/>
    </source>
</evidence>
<gene>
    <name evidence="12" type="ORF">FHG85_08490</name>
</gene>
<dbReference type="Gene3D" id="3.30.70.20">
    <property type="match status" value="1"/>
</dbReference>
<dbReference type="InterPro" id="IPR041924">
    <property type="entry name" value="Formate_Dh-H_N"/>
</dbReference>
<proteinExistence type="inferred from homology"/>
<evidence type="ECO:0000256" key="7">
    <source>
        <dbReference type="ARBA" id="ARBA00023014"/>
    </source>
</evidence>
<dbReference type="InterPro" id="IPR006478">
    <property type="entry name" value="Formate_DH_asu"/>
</dbReference>
<dbReference type="GO" id="GO:0003954">
    <property type="term" value="F:NADH dehydrogenase activity"/>
    <property type="evidence" value="ECO:0007669"/>
    <property type="project" value="TreeGrafter"/>
</dbReference>
<dbReference type="SMART" id="SM00926">
    <property type="entry name" value="Molybdop_Fe4S4"/>
    <property type="match status" value="1"/>
</dbReference>
<comment type="similarity">
    <text evidence="1">In the C-terminal section; belongs to the prokaryotic molybdopterin-containing oxidoreductase family.</text>
</comment>
<dbReference type="InterPro" id="IPR001041">
    <property type="entry name" value="2Fe-2S_ferredoxin-type"/>
</dbReference>
<keyword evidence="6" id="KW-0408">Iron</keyword>
<feature type="domain" description="2Fe-2S ferredoxin-type" evidence="9">
    <location>
        <begin position="3"/>
        <end position="81"/>
    </location>
</feature>
<dbReference type="EMBL" id="CP041345">
    <property type="protein sequence ID" value="QKG80296.1"/>
    <property type="molecule type" value="Genomic_DNA"/>
</dbReference>
<evidence type="ECO:0000256" key="5">
    <source>
        <dbReference type="ARBA" id="ARBA00023002"/>
    </source>
</evidence>
<keyword evidence="2" id="KW-0004">4Fe-4S</keyword>
<dbReference type="Pfam" id="PF04879">
    <property type="entry name" value="Molybdop_Fe4S4"/>
    <property type="match status" value="1"/>
</dbReference>